<evidence type="ECO:0000259" key="3">
    <source>
        <dbReference type="Pfam" id="PF25023"/>
    </source>
</evidence>
<feature type="domain" description="Teneurin-like YD-shell" evidence="3">
    <location>
        <begin position="464"/>
        <end position="619"/>
    </location>
</feature>
<dbReference type="InterPro" id="IPR031325">
    <property type="entry name" value="RHS_repeat"/>
</dbReference>
<evidence type="ECO:0000259" key="2">
    <source>
        <dbReference type="Pfam" id="PF20148"/>
    </source>
</evidence>
<dbReference type="Pfam" id="PF25023">
    <property type="entry name" value="TEN_YD-shell"/>
    <property type="match status" value="3"/>
</dbReference>
<dbReference type="Pfam" id="PF05593">
    <property type="entry name" value="RHS_repeat"/>
    <property type="match status" value="1"/>
</dbReference>
<sequence length="1381" mass="155805">MMPANKHMDPVMGIDIHITMIPSPAGPIPIPLPYPFVGMIFDPMDYVPFIGSTINVSKVPRGNSTTSGMLGTMVHIPMGGPLLMNPTIGHDSANFFGSSKVVTEGSYMSPSGYMVMSCNDIGVPLTASPGKKMKPKLGMYLPSSATIPIPSGPPVMVGGPYTPDFGAMLMGLAMSFGMGSLMKAAGKGLKKLNHAVLKKFPGTQGLSKKLCKLGFEPIDLVTGRMIYEGEDFSIPGIIPVEWGRNWYSDSEYRGILGYGMHSNYDIVLHIENKDQAIVMRLADGRVTDFPLLIAEGDSFYDRTEKLTLTCIDGNTYTVKEHETDRINTFTKVSNTLLKLTSISNVDDFKIQFHYNGAHNLVEIIDTAGRKIDITNDSEGRIVKAVALHEGEQRLLVEYAYNEEGDLIGITDALGQTTKMEYKNHLMVKKTDRNGQAFYWEYDGKTTGAKCIKTWGDGGILSGTLHYGKGQNLTINSLGEETIYYYDSNNLCTQVTNPEGGHIFHEYTEFMEPYRDIDEEGNITGYTYDQRGNLVGIHHPDGTVTSFVYNENDKLILTKTPAGTSMTKVYEDDKVFATINPDGAVTSFIYGKNGLLKKIRDNEGKFTELKYDSDYNVSKMIFPNGGVSKWNYNIWGECIQTTNPAKHKQQFSYDVLGRVKKIKLTDDNIINLKYNAYDEVIETIDSKRHKINFEYTPLGSLKLREESGSKVQFKYNTEEQLLAIINEHKEYYRFGRNKNGEIINETGFDGLRREYQRDRAGKVLKVVRPENRFSEFEYDLNGRITRTEHSDGTWETFSYNDDGLLIEAVNQNSTVQITRDESGKVVSEVQDGHLVESTYDNAGNRIGISSSLGADITLKRNEFGLIEQVDAMAEGHDTAWTSKMSYNSIGQEIERVLPGGITNKMAYDKAGRPIQHTVSRTNKELRHRTYAWNISDQLHKMVNELTSGVVSYTYDSFGSLASARYEDKQFDYKLPDEVGNIYRTKEKSDRKYGAGGKLLEASGNKYKYDQEGNLILKSTLNGNWEYKWQGNGMLQSVVKPDGDTLTFEYDALGRRTAKILVPRMNHKDRIITRWVWNGNVPLHEWKYKLEDRPQWMVNEFGDLTQDKEEPLGLPKQPILEALKTSETSEETVKVEENVGFITWIFEEGTFKPAAKIVDGEQFSIITDYLGTPVEMYNSGGQKTWEVEYDIYGKVRKLVTGSLNDCPFRYQGQFEDVETGLYYNRYRYYNADEGAYISQDPIGLDGGMPNMYSYVSDSNTFVDLFGMMPTWMPTKQGYQRHHMIPKSLQNHPAFKASGMNIDGASNMKYLPVAEGIDSNPNKSLHKGWNETHSEYNKKMKGNLDAINTRAMTENWDQKRIQDEILDLQRKTRADLDTGKIKCG</sequence>
<dbReference type="Gene3D" id="2.180.10.10">
    <property type="entry name" value="RHS repeat-associated core"/>
    <property type="match status" value="2"/>
</dbReference>
<dbReference type="PANTHER" id="PTHR32305">
    <property type="match status" value="1"/>
</dbReference>
<dbReference type="OrthoDB" id="9765204at2"/>
<dbReference type="InterPro" id="IPR006530">
    <property type="entry name" value="YD"/>
</dbReference>
<dbReference type="Pfam" id="PF20148">
    <property type="entry name" value="DUF6531"/>
    <property type="match status" value="1"/>
</dbReference>
<dbReference type="CDD" id="cd14740">
    <property type="entry name" value="PAAR_4"/>
    <property type="match status" value="1"/>
</dbReference>
<gene>
    <name evidence="4" type="ORF">SAMN05421855_10448</name>
</gene>
<protein>
    <submittedName>
        <fullName evidence="4">RHS repeat-associated core domain-containing protein</fullName>
    </submittedName>
</protein>
<dbReference type="InterPro" id="IPR022385">
    <property type="entry name" value="Rhs_assc_core"/>
</dbReference>
<name>A0A1G7HFN0_9FLAO</name>
<evidence type="ECO:0000313" key="4">
    <source>
        <dbReference type="EMBL" id="SDE98839.1"/>
    </source>
</evidence>
<feature type="domain" description="Teneurin-like YD-shell" evidence="3">
    <location>
        <begin position="905"/>
        <end position="1057"/>
    </location>
</feature>
<dbReference type="NCBIfam" id="TIGR01643">
    <property type="entry name" value="YD_repeat_2x"/>
    <property type="match status" value="4"/>
</dbReference>
<proteinExistence type="predicted"/>
<dbReference type="InterPro" id="IPR056823">
    <property type="entry name" value="TEN-like_YD-shell"/>
</dbReference>
<keyword evidence="1" id="KW-0677">Repeat</keyword>
<dbReference type="Proteomes" id="UP000199321">
    <property type="component" value="Unassembled WGS sequence"/>
</dbReference>
<dbReference type="PANTHER" id="PTHR32305:SF15">
    <property type="entry name" value="PROTEIN RHSA-RELATED"/>
    <property type="match status" value="1"/>
</dbReference>
<dbReference type="InterPro" id="IPR032871">
    <property type="entry name" value="AHH_dom_containing"/>
</dbReference>
<evidence type="ECO:0000256" key="1">
    <source>
        <dbReference type="ARBA" id="ARBA00022737"/>
    </source>
</evidence>
<feature type="domain" description="Teneurin-like YD-shell" evidence="3">
    <location>
        <begin position="1158"/>
        <end position="1238"/>
    </location>
</feature>
<dbReference type="NCBIfam" id="TIGR03696">
    <property type="entry name" value="Rhs_assc_core"/>
    <property type="match status" value="1"/>
</dbReference>
<organism evidence="4 5">
    <name type="scientific">Ulvibacter litoralis</name>
    <dbReference type="NCBI Taxonomy" id="227084"/>
    <lineage>
        <taxon>Bacteria</taxon>
        <taxon>Pseudomonadati</taxon>
        <taxon>Bacteroidota</taxon>
        <taxon>Flavobacteriia</taxon>
        <taxon>Flavobacteriales</taxon>
        <taxon>Flavobacteriaceae</taxon>
        <taxon>Ulvibacter</taxon>
    </lineage>
</organism>
<dbReference type="Pfam" id="PF14412">
    <property type="entry name" value="AHH"/>
    <property type="match status" value="1"/>
</dbReference>
<accession>A0A1G7HFN0</accession>
<feature type="domain" description="DUF6531" evidence="2">
    <location>
        <begin position="216"/>
        <end position="289"/>
    </location>
</feature>
<dbReference type="EMBL" id="FNBA01000004">
    <property type="protein sequence ID" value="SDE98839.1"/>
    <property type="molecule type" value="Genomic_DNA"/>
</dbReference>
<reference evidence="4 5" key="1">
    <citation type="submission" date="2016-10" db="EMBL/GenBank/DDBJ databases">
        <authorList>
            <person name="de Groot N.N."/>
        </authorList>
    </citation>
    <scope>NUCLEOTIDE SEQUENCE [LARGE SCALE GENOMIC DNA]</scope>
    <source>
        <strain evidence="4 5">DSM 16195</strain>
    </source>
</reference>
<dbReference type="InterPro" id="IPR050708">
    <property type="entry name" value="T6SS_VgrG/RHS"/>
</dbReference>
<dbReference type="SUPFAM" id="SSF63829">
    <property type="entry name" value="Calcium-dependent phosphotriesterase"/>
    <property type="match status" value="1"/>
</dbReference>
<dbReference type="STRING" id="227084.SAMN05421855_10448"/>
<keyword evidence="5" id="KW-1185">Reference proteome</keyword>
<dbReference type="InterPro" id="IPR045351">
    <property type="entry name" value="DUF6531"/>
</dbReference>
<evidence type="ECO:0000313" key="5">
    <source>
        <dbReference type="Proteomes" id="UP000199321"/>
    </source>
</evidence>